<keyword evidence="4" id="KW-0560">Oxidoreductase</keyword>
<dbReference type="KEGG" id="gsu:GSU1310"/>
<proteinExistence type="predicted"/>
<dbReference type="InParanoid" id="Q74DK6"/>
<dbReference type="InterPro" id="IPR051169">
    <property type="entry name" value="NADH-Q_oxidoreductase"/>
</dbReference>
<evidence type="ECO:0000313" key="6">
    <source>
        <dbReference type="EMBL" id="AAR34686.1"/>
    </source>
</evidence>
<comment type="cofactor">
    <cofactor evidence="1">
        <name>FAD</name>
        <dbReference type="ChEBI" id="CHEBI:57692"/>
    </cofactor>
</comment>
<dbReference type="Gene3D" id="3.50.50.100">
    <property type="match status" value="1"/>
</dbReference>
<dbReference type="RefSeq" id="WP_010941964.1">
    <property type="nucleotide sequence ID" value="NC_002939.5"/>
</dbReference>
<reference evidence="6 7" key="2">
    <citation type="journal article" date="2012" name="BMC Genomics">
        <title>Comparative genomic analysis of Geobacter sulfurreducens KN400, a strain with enhanced capacity for extracellular electron transfer and electricity production.</title>
        <authorList>
            <person name="Butler J.E."/>
            <person name="Young N.D."/>
            <person name="Aklujkar M."/>
            <person name="Lovley D.R."/>
        </authorList>
    </citation>
    <scope>NUCLEOTIDE SEQUENCE [LARGE SCALE GENOMIC DNA]</scope>
    <source>
        <strain evidence="7">ATCC 51573 / DSM 12127 / PCA</strain>
    </source>
</reference>
<dbReference type="STRING" id="243231.GSU1310"/>
<evidence type="ECO:0000256" key="2">
    <source>
        <dbReference type="ARBA" id="ARBA00022630"/>
    </source>
</evidence>
<dbReference type="SUPFAM" id="SSF51905">
    <property type="entry name" value="FAD/NAD(P)-binding domain"/>
    <property type="match status" value="2"/>
</dbReference>
<dbReference type="eggNOG" id="COG1252">
    <property type="taxonomic scope" value="Bacteria"/>
</dbReference>
<dbReference type="AlphaFoldDB" id="Q74DK6"/>
<dbReference type="Pfam" id="PF07992">
    <property type="entry name" value="Pyr_redox_2"/>
    <property type="match status" value="1"/>
</dbReference>
<dbReference type="PANTHER" id="PTHR42913">
    <property type="entry name" value="APOPTOSIS-INDUCING FACTOR 1"/>
    <property type="match status" value="1"/>
</dbReference>
<dbReference type="GO" id="GO:0050660">
    <property type="term" value="F:flavin adenine dinucleotide binding"/>
    <property type="evidence" value="ECO:0000318"/>
    <property type="project" value="GO_Central"/>
</dbReference>
<protein>
    <submittedName>
        <fullName evidence="6">FAD-dependent pyridine nucleotide-disulfide oxidoreductase family protein</fullName>
    </submittedName>
</protein>
<keyword evidence="7" id="KW-1185">Reference proteome</keyword>
<evidence type="ECO:0000256" key="1">
    <source>
        <dbReference type="ARBA" id="ARBA00001974"/>
    </source>
</evidence>
<evidence type="ECO:0000259" key="5">
    <source>
        <dbReference type="Pfam" id="PF07992"/>
    </source>
</evidence>
<dbReference type="PANTHER" id="PTHR42913:SF9">
    <property type="entry name" value="SLR1591 PROTEIN"/>
    <property type="match status" value="1"/>
</dbReference>
<dbReference type="InterPro" id="IPR036188">
    <property type="entry name" value="FAD/NAD-bd_sf"/>
</dbReference>
<name>Q74DK6_GEOSL</name>
<dbReference type="EMBL" id="AE017180">
    <property type="protein sequence ID" value="AAR34686.1"/>
    <property type="molecule type" value="Genomic_DNA"/>
</dbReference>
<evidence type="ECO:0000256" key="3">
    <source>
        <dbReference type="ARBA" id="ARBA00022827"/>
    </source>
</evidence>
<dbReference type="GO" id="GO:0003955">
    <property type="term" value="F:NAD(P)H dehydrogenase (quinone) activity"/>
    <property type="evidence" value="ECO:0000318"/>
    <property type="project" value="GO_Central"/>
</dbReference>
<dbReference type="InterPro" id="IPR023753">
    <property type="entry name" value="FAD/NAD-binding_dom"/>
</dbReference>
<keyword evidence="2" id="KW-0285">Flavoprotein</keyword>
<dbReference type="Proteomes" id="UP000000577">
    <property type="component" value="Chromosome"/>
</dbReference>
<dbReference type="EnsemblBacteria" id="AAR34686">
    <property type="protein sequence ID" value="AAR34686"/>
    <property type="gene ID" value="GSU1310"/>
</dbReference>
<dbReference type="HOGENOM" id="CLU_021377_4_0_7"/>
<gene>
    <name evidence="6" type="ordered locus">GSU1310</name>
</gene>
<evidence type="ECO:0000313" key="7">
    <source>
        <dbReference type="Proteomes" id="UP000000577"/>
    </source>
</evidence>
<sequence>MNGRAARHLILVGGGHAHLHTLRRLRELTGAGIAVTLVTPARHHYYSGMGPGMLGGLYTEEQVRIDVQRLAESGGGRCVIGEAAGLDPDCRLLRLTDGRELAYDALSLNAGSIVAGLVPALPGVYPVKPIANLARAVERLREAGCTAPPRLLVVGGGAAGVEIAGNGRRLLGDRGSVTIASAGPLLAPFPPLTRELVRASFDRRGIRMIEDAPVSGWTDGTAILADGRRIPFDVALISTGVKPPLLLESLGLPLAPDGSLSVNRFLQSTGSASVFGGGDCIAFEGAPLARVGVYAVRQGPLLHANLRAYLGGCPLAPFKPQKRFLQILNLGDGTGVLVRGKIVRHGTLPWLLKDLIDRRFVRSFQK</sequence>
<feature type="domain" description="FAD/NAD(P)-binding" evidence="5">
    <location>
        <begin position="8"/>
        <end position="285"/>
    </location>
</feature>
<dbReference type="SMR" id="Q74DK6"/>
<accession>Q74DK6</accession>
<dbReference type="PRINTS" id="PR00411">
    <property type="entry name" value="PNDRDTASEI"/>
</dbReference>
<reference evidence="6 7" key="1">
    <citation type="journal article" date="2003" name="Science">
        <title>Genome of Geobacter sulfurreducens: metal reduction in subsurface environments.</title>
        <authorList>
            <person name="Methe B.A."/>
            <person name="Nelson K.E."/>
            <person name="Eisen J.A."/>
            <person name="Paulsen I.T."/>
            <person name="Nelson W."/>
            <person name="Heidelberg J.F."/>
            <person name="Wu D."/>
            <person name="Wu M."/>
            <person name="Ward N."/>
            <person name="Beanan M.J."/>
            <person name="Dodson R.J."/>
            <person name="Madupu R."/>
            <person name="Brinkac L.M."/>
            <person name="Daugherty S.C."/>
            <person name="DeBoy R.T."/>
            <person name="Durkin A.S."/>
            <person name="Gwinn M."/>
            <person name="Kolonay J.F."/>
            <person name="Sullivan S.A."/>
            <person name="Haft D.H."/>
            <person name="Selengut J."/>
            <person name="Davidsen T.M."/>
            <person name="Zafar N."/>
            <person name="White O."/>
            <person name="Tran B."/>
            <person name="Romero C."/>
            <person name="Forberger H.A."/>
            <person name="Weidman J."/>
            <person name="Khouri H."/>
            <person name="Feldblyum T.V."/>
            <person name="Utterback T.R."/>
            <person name="Van Aken S.E."/>
            <person name="Lovley D.R."/>
            <person name="Fraser C.M."/>
        </authorList>
    </citation>
    <scope>NUCLEOTIDE SEQUENCE [LARGE SCALE GENOMIC DNA]</scope>
    <source>
        <strain evidence="7">ATCC 51573 / DSM 12127 / PCA</strain>
    </source>
</reference>
<keyword evidence="3" id="KW-0274">FAD</keyword>
<organism evidence="6 7">
    <name type="scientific">Geobacter sulfurreducens (strain ATCC 51573 / DSM 12127 / PCA)</name>
    <dbReference type="NCBI Taxonomy" id="243231"/>
    <lineage>
        <taxon>Bacteria</taxon>
        <taxon>Pseudomonadati</taxon>
        <taxon>Thermodesulfobacteriota</taxon>
        <taxon>Desulfuromonadia</taxon>
        <taxon>Geobacterales</taxon>
        <taxon>Geobacteraceae</taxon>
        <taxon>Geobacter</taxon>
    </lineage>
</organism>
<evidence type="ECO:0000256" key="4">
    <source>
        <dbReference type="ARBA" id="ARBA00023002"/>
    </source>
</evidence>
<dbReference type="PATRIC" id="fig|243231.5.peg.1307"/>
<dbReference type="OrthoDB" id="9767928at2"/>